<organism evidence="2 3">
    <name type="scientific">Sphingomonas taxi</name>
    <dbReference type="NCBI Taxonomy" id="1549858"/>
    <lineage>
        <taxon>Bacteria</taxon>
        <taxon>Pseudomonadati</taxon>
        <taxon>Pseudomonadota</taxon>
        <taxon>Alphaproteobacteria</taxon>
        <taxon>Sphingomonadales</taxon>
        <taxon>Sphingomonadaceae</taxon>
        <taxon>Sphingomonas</taxon>
    </lineage>
</organism>
<evidence type="ECO:0000313" key="3">
    <source>
        <dbReference type="Proteomes" id="UP000249555"/>
    </source>
</evidence>
<evidence type="ECO:0000256" key="1">
    <source>
        <dbReference type="SAM" id="MobiDB-lite"/>
    </source>
</evidence>
<comment type="caution">
    <text evidence="2">The sequence shown here is derived from an EMBL/GenBank/DDBJ whole genome shotgun (WGS) entry which is preliminary data.</text>
</comment>
<proteinExistence type="predicted"/>
<sequence>MTRHDLAVAKWKCSFLAKQIVILRDSAPEPHILRLIALHQAELDALLAAIATSHDAKDWAAGWADADTQTDDQQARGGPLGSGQDLVG</sequence>
<reference evidence="2 3" key="1">
    <citation type="submission" date="2017-08" db="EMBL/GenBank/DDBJ databases">
        <title>Infants hospitalized years apart are colonized by the same room-sourced microbial strains.</title>
        <authorList>
            <person name="Brooks B."/>
            <person name="Olm M.R."/>
            <person name="Firek B.A."/>
            <person name="Baker R."/>
            <person name="Thomas B.C."/>
            <person name="Morowitz M.J."/>
            <person name="Banfield J.F."/>
        </authorList>
    </citation>
    <scope>NUCLEOTIDE SEQUENCE [LARGE SCALE GENOMIC DNA]</scope>
    <source>
        <strain evidence="2">S2_018_000_R3_119</strain>
    </source>
</reference>
<dbReference type="Proteomes" id="UP000249555">
    <property type="component" value="Unassembled WGS sequence"/>
</dbReference>
<feature type="region of interest" description="Disordered" evidence="1">
    <location>
        <begin position="62"/>
        <end position="88"/>
    </location>
</feature>
<gene>
    <name evidence="2" type="ORF">DI640_01670</name>
</gene>
<dbReference type="EMBL" id="QFMX01000002">
    <property type="protein sequence ID" value="PZO76297.1"/>
    <property type="molecule type" value="Genomic_DNA"/>
</dbReference>
<protein>
    <submittedName>
        <fullName evidence="2">Uncharacterized protein</fullName>
    </submittedName>
</protein>
<evidence type="ECO:0000313" key="2">
    <source>
        <dbReference type="EMBL" id="PZO76297.1"/>
    </source>
</evidence>
<name>A0A2W4Z469_9SPHN</name>
<dbReference type="AlphaFoldDB" id="A0A2W4Z469"/>
<accession>A0A2W4Z469</accession>